<evidence type="ECO:0008006" key="3">
    <source>
        <dbReference type="Google" id="ProtNLM"/>
    </source>
</evidence>
<protein>
    <recommendedName>
        <fullName evidence="3">Four helix bundle protein</fullName>
    </recommendedName>
</protein>
<evidence type="ECO:0000313" key="1">
    <source>
        <dbReference type="EMBL" id="AYN67179.1"/>
    </source>
</evidence>
<proteinExistence type="predicted"/>
<name>A0A3G2L4K5_9FLAO</name>
<sequence>MTMDTQSKEACEIFESTVEAYERLFKNAPPLRLDSADKVKKEIEGQIKIASAYSELGLYQYCPDKIEDWRKRLRTVAESIKTL</sequence>
<organism evidence="1 2">
    <name type="scientific">Euzebyella marina</name>
    <dbReference type="NCBI Taxonomy" id="1761453"/>
    <lineage>
        <taxon>Bacteria</taxon>
        <taxon>Pseudomonadati</taxon>
        <taxon>Bacteroidota</taxon>
        <taxon>Flavobacteriia</taxon>
        <taxon>Flavobacteriales</taxon>
        <taxon>Flavobacteriaceae</taxon>
        <taxon>Euzebyella</taxon>
    </lineage>
</organism>
<dbReference type="EMBL" id="CP032050">
    <property type="protein sequence ID" value="AYN67179.1"/>
    <property type="molecule type" value="Genomic_DNA"/>
</dbReference>
<dbReference type="KEGG" id="emar:D1013_07285"/>
<dbReference type="AlphaFoldDB" id="A0A3G2L4K5"/>
<reference evidence="1 2" key="1">
    <citation type="submission" date="2018-08" db="EMBL/GenBank/DDBJ databases">
        <title>The reduced genetic potential of extracellular carbohydrate catabolism in Euzebyella marina RN62, a Flavobacteriia bacterium isolated from the hadal water.</title>
        <authorList>
            <person name="Xue C."/>
        </authorList>
    </citation>
    <scope>NUCLEOTIDE SEQUENCE [LARGE SCALE GENOMIC DNA]</scope>
    <source>
        <strain evidence="1 2">RN62</strain>
    </source>
</reference>
<keyword evidence="2" id="KW-1185">Reference proteome</keyword>
<accession>A0A3G2L4K5</accession>
<evidence type="ECO:0000313" key="2">
    <source>
        <dbReference type="Proteomes" id="UP000276309"/>
    </source>
</evidence>
<gene>
    <name evidence="1" type="ORF">D1013_07285</name>
</gene>
<dbReference type="Proteomes" id="UP000276309">
    <property type="component" value="Chromosome"/>
</dbReference>